<dbReference type="Pfam" id="PF08448">
    <property type="entry name" value="PAS_4"/>
    <property type="match status" value="1"/>
</dbReference>
<dbReference type="InterPro" id="IPR036457">
    <property type="entry name" value="PPM-type-like_dom_sf"/>
</dbReference>
<dbReference type="Gene3D" id="3.30.450.40">
    <property type="match status" value="1"/>
</dbReference>
<feature type="region of interest" description="Disordered" evidence="2">
    <location>
        <begin position="193"/>
        <end position="235"/>
    </location>
</feature>
<dbReference type="PANTHER" id="PTHR43156:SF2">
    <property type="entry name" value="STAGE II SPORULATION PROTEIN E"/>
    <property type="match status" value="1"/>
</dbReference>
<dbReference type="Proteomes" id="UP000676325">
    <property type="component" value="Unassembled WGS sequence"/>
</dbReference>
<dbReference type="SUPFAM" id="SSF81606">
    <property type="entry name" value="PP2C-like"/>
    <property type="match status" value="1"/>
</dbReference>
<reference evidence="4" key="1">
    <citation type="submission" date="2021-04" db="EMBL/GenBank/DDBJ databases">
        <title>Genome based classification of Actinospica acidithermotolerans sp. nov., an actinobacterium isolated from an Indonesian hot spring.</title>
        <authorList>
            <person name="Kusuma A.B."/>
            <person name="Putra K.E."/>
            <person name="Nafisah S."/>
            <person name="Loh J."/>
            <person name="Nouioui I."/>
            <person name="Goodfellow M."/>
        </authorList>
    </citation>
    <scope>NUCLEOTIDE SEQUENCE</scope>
    <source>
        <strain evidence="4">MGRD01-02</strain>
    </source>
</reference>
<dbReference type="PROSITE" id="PS50113">
    <property type="entry name" value="PAC"/>
    <property type="match status" value="1"/>
</dbReference>
<evidence type="ECO:0000259" key="3">
    <source>
        <dbReference type="PROSITE" id="PS50113"/>
    </source>
</evidence>
<evidence type="ECO:0000313" key="4">
    <source>
        <dbReference type="EMBL" id="MBR7829768.1"/>
    </source>
</evidence>
<dbReference type="SUPFAM" id="SSF55781">
    <property type="entry name" value="GAF domain-like"/>
    <property type="match status" value="1"/>
</dbReference>
<dbReference type="Pfam" id="PF07228">
    <property type="entry name" value="SpoIIE"/>
    <property type="match status" value="1"/>
</dbReference>
<keyword evidence="1" id="KW-0378">Hydrolase</keyword>
<accession>A0A941IM84</accession>
<dbReference type="SMART" id="SM00331">
    <property type="entry name" value="PP2C_SIG"/>
    <property type="match status" value="1"/>
</dbReference>
<dbReference type="InterPro" id="IPR013656">
    <property type="entry name" value="PAS_4"/>
</dbReference>
<name>A0A941IM84_9ACTN</name>
<gene>
    <name evidence="4" type="ORF">KDK95_25915</name>
</gene>
<evidence type="ECO:0000313" key="5">
    <source>
        <dbReference type="Proteomes" id="UP000676325"/>
    </source>
</evidence>
<feature type="compositionally biased region" description="Basic and acidic residues" evidence="2">
    <location>
        <begin position="203"/>
        <end position="212"/>
    </location>
</feature>
<sequence>MAHDPARWAAVAPPLLQPLLDALSDSPLAFACYGADRRYLTISQTLADLNGLPPQAHLGLLPTDVLGPELGGAIEAAAARVLADGKPYREPEQRLSRGEWSGVRYLDSSWTPVRGADGEVLAVLAVVNDVTDRHRIADLLGSTQWRIGKLQTVARELAGALTIGEVRAAVAKLGQVTGASRVDLRLLDPVGRSPWPSPMRPARSPESDEATPHRPGSPSAPTVPPQRASVPRTAVEDDRWEWRTLAWPALLAAAVRDGRPCYLSDRAALCGRFPEAGEWAASAAPGAAEQAWAVLPLSTAVGPVGGLYLAYDAPRGFDEDDRAYLQALAGQCTMAVARARMHEREHRQVVSLQEAILPKRLPPLDGIDAAFRYIPGSLDTEVGGDWYDLFAFNDGRIGMVVGDVIGKGITAAAGMGRVRAALRALAFTDPAPSAVLTGLDRLFDATENAESLTTVVYAVLDPGSGALRMSDAGHLPLLVRQADGRARYLDADEDEAATPLGLSEERREHEVLLNPGDVVIGFSDGLVETRDAAITVGLERLRTAVERAPLVDLDTLLDHLVDEMLRDQEQDDDVTLLAVRIGG</sequence>
<dbReference type="InterPro" id="IPR000700">
    <property type="entry name" value="PAS-assoc_C"/>
</dbReference>
<dbReference type="GO" id="GO:0016791">
    <property type="term" value="F:phosphatase activity"/>
    <property type="evidence" value="ECO:0007669"/>
    <property type="project" value="TreeGrafter"/>
</dbReference>
<dbReference type="InterPro" id="IPR029016">
    <property type="entry name" value="GAF-like_dom_sf"/>
</dbReference>
<keyword evidence="5" id="KW-1185">Reference proteome</keyword>
<organism evidence="4 5">
    <name type="scientific">Actinospica acidithermotolerans</name>
    <dbReference type="NCBI Taxonomy" id="2828514"/>
    <lineage>
        <taxon>Bacteria</taxon>
        <taxon>Bacillati</taxon>
        <taxon>Actinomycetota</taxon>
        <taxon>Actinomycetes</taxon>
        <taxon>Catenulisporales</taxon>
        <taxon>Actinospicaceae</taxon>
        <taxon>Actinospica</taxon>
    </lineage>
</organism>
<dbReference type="Gene3D" id="3.60.40.10">
    <property type="entry name" value="PPM-type phosphatase domain"/>
    <property type="match status" value="1"/>
</dbReference>
<dbReference type="EMBL" id="JAGSOH010000099">
    <property type="protein sequence ID" value="MBR7829768.1"/>
    <property type="molecule type" value="Genomic_DNA"/>
</dbReference>
<evidence type="ECO:0000256" key="2">
    <source>
        <dbReference type="SAM" id="MobiDB-lite"/>
    </source>
</evidence>
<dbReference type="SUPFAM" id="SSF55785">
    <property type="entry name" value="PYP-like sensor domain (PAS domain)"/>
    <property type="match status" value="1"/>
</dbReference>
<dbReference type="InterPro" id="IPR001932">
    <property type="entry name" value="PPM-type_phosphatase-like_dom"/>
</dbReference>
<dbReference type="RefSeq" id="WP_212520901.1">
    <property type="nucleotide sequence ID" value="NZ_JAGSOH010000099.1"/>
</dbReference>
<dbReference type="SMART" id="SM00065">
    <property type="entry name" value="GAF"/>
    <property type="match status" value="1"/>
</dbReference>
<proteinExistence type="predicted"/>
<dbReference type="InterPro" id="IPR003018">
    <property type="entry name" value="GAF"/>
</dbReference>
<dbReference type="Gene3D" id="3.30.450.20">
    <property type="entry name" value="PAS domain"/>
    <property type="match status" value="1"/>
</dbReference>
<evidence type="ECO:0000256" key="1">
    <source>
        <dbReference type="ARBA" id="ARBA00022801"/>
    </source>
</evidence>
<feature type="domain" description="PAC" evidence="3">
    <location>
        <begin position="89"/>
        <end position="142"/>
    </location>
</feature>
<protein>
    <submittedName>
        <fullName evidence="4">SpoIIE family protein phosphatase</fullName>
    </submittedName>
</protein>
<comment type="caution">
    <text evidence="4">The sequence shown here is derived from an EMBL/GenBank/DDBJ whole genome shotgun (WGS) entry which is preliminary data.</text>
</comment>
<dbReference type="AlphaFoldDB" id="A0A941IM84"/>
<dbReference type="InterPro" id="IPR035965">
    <property type="entry name" value="PAS-like_dom_sf"/>
</dbReference>
<dbReference type="Pfam" id="PF13185">
    <property type="entry name" value="GAF_2"/>
    <property type="match status" value="1"/>
</dbReference>
<dbReference type="PANTHER" id="PTHR43156">
    <property type="entry name" value="STAGE II SPORULATION PROTEIN E-RELATED"/>
    <property type="match status" value="1"/>
</dbReference>
<dbReference type="InterPro" id="IPR052016">
    <property type="entry name" value="Bact_Sigma-Reg"/>
</dbReference>